<reference evidence="2 3" key="1">
    <citation type="journal article" date="2014" name="Genome Announc.">
        <title>Draft Genome Sequence of Paenibacillus pini JCM 16418T, Isolated from the Rhizosphere of Pine Tree.</title>
        <authorList>
            <person name="Yuki M."/>
            <person name="Oshima K."/>
            <person name="Suda W."/>
            <person name="Oshida Y."/>
            <person name="Kitamura K."/>
            <person name="Iida Y."/>
            <person name="Hattori M."/>
            <person name="Ohkuma M."/>
        </authorList>
    </citation>
    <scope>NUCLEOTIDE SEQUENCE [LARGE SCALE GENOMIC DNA]</scope>
    <source>
        <strain evidence="2 3">JCM 16418</strain>
    </source>
</reference>
<organism evidence="2 3">
    <name type="scientific">Paenibacillus pini JCM 16418</name>
    <dbReference type="NCBI Taxonomy" id="1236976"/>
    <lineage>
        <taxon>Bacteria</taxon>
        <taxon>Bacillati</taxon>
        <taxon>Bacillota</taxon>
        <taxon>Bacilli</taxon>
        <taxon>Bacillales</taxon>
        <taxon>Paenibacillaceae</taxon>
        <taxon>Paenibacillus</taxon>
    </lineage>
</organism>
<dbReference type="OrthoDB" id="6382410at2"/>
<evidence type="ECO:0000313" key="2">
    <source>
        <dbReference type="EMBL" id="GAF06594.1"/>
    </source>
</evidence>
<name>W7YW98_9BACL</name>
<accession>W7YW98</accession>
<dbReference type="InterPro" id="IPR052158">
    <property type="entry name" value="INH-QAR"/>
</dbReference>
<dbReference type="EMBL" id="BAVZ01000001">
    <property type="protein sequence ID" value="GAF06594.1"/>
    <property type="molecule type" value="Genomic_DNA"/>
</dbReference>
<gene>
    <name evidence="2" type="ORF">JCM16418_562</name>
</gene>
<evidence type="ECO:0000313" key="3">
    <source>
        <dbReference type="Proteomes" id="UP000019364"/>
    </source>
</evidence>
<keyword evidence="3" id="KW-1185">Reference proteome</keyword>
<protein>
    <submittedName>
        <fullName evidence="2">ThiJ/PfpI</fullName>
    </submittedName>
</protein>
<dbReference type="GO" id="GO:0006355">
    <property type="term" value="P:regulation of DNA-templated transcription"/>
    <property type="evidence" value="ECO:0007669"/>
    <property type="project" value="TreeGrafter"/>
</dbReference>
<dbReference type="CDD" id="cd03139">
    <property type="entry name" value="GATase1_PfpI_2"/>
    <property type="match status" value="1"/>
</dbReference>
<dbReference type="Proteomes" id="UP000019364">
    <property type="component" value="Unassembled WGS sequence"/>
</dbReference>
<comment type="caution">
    <text evidence="2">The sequence shown here is derived from an EMBL/GenBank/DDBJ whole genome shotgun (WGS) entry which is preliminary data.</text>
</comment>
<dbReference type="AlphaFoldDB" id="W7YW98"/>
<dbReference type="InterPro" id="IPR002818">
    <property type="entry name" value="DJ-1/PfpI"/>
</dbReference>
<dbReference type="SUPFAM" id="SSF52317">
    <property type="entry name" value="Class I glutamine amidotransferase-like"/>
    <property type="match status" value="1"/>
</dbReference>
<dbReference type="STRING" id="1236976.JCM16418_562"/>
<dbReference type="Gene3D" id="3.40.50.880">
    <property type="match status" value="1"/>
</dbReference>
<sequence length="199" mass="21873">MNRTRNVAVLLYEHVDGLDFCGSFDVFATASNWGKDFNTYTVSEKPGLIHTISSFAVSPKYNFNDCPQPDVLVIPGGLGSRTEMNNEVLTSWINSTSKNTEMVLSICTGALLLAKANLLSGLKVTTNRRAMDVLAQVAPKDCEIIDDIRYIDNGKIVMSAGVTAGIDASLHVVSRILGEERAIETASRLEYTWNRQILR</sequence>
<feature type="domain" description="DJ-1/PfpI" evidence="1">
    <location>
        <begin position="6"/>
        <end position="173"/>
    </location>
</feature>
<dbReference type="InterPro" id="IPR029062">
    <property type="entry name" value="Class_I_gatase-like"/>
</dbReference>
<dbReference type="PANTHER" id="PTHR43130">
    <property type="entry name" value="ARAC-FAMILY TRANSCRIPTIONAL REGULATOR"/>
    <property type="match status" value="1"/>
</dbReference>
<dbReference type="Pfam" id="PF01965">
    <property type="entry name" value="DJ-1_PfpI"/>
    <property type="match status" value="1"/>
</dbReference>
<proteinExistence type="predicted"/>
<dbReference type="eggNOG" id="COG4977">
    <property type="taxonomic scope" value="Bacteria"/>
</dbReference>
<dbReference type="PANTHER" id="PTHR43130:SF14">
    <property type="entry name" value="DJ-1_PFPI DOMAIN-CONTAINING PROTEIN"/>
    <property type="match status" value="1"/>
</dbReference>
<evidence type="ECO:0000259" key="1">
    <source>
        <dbReference type="Pfam" id="PF01965"/>
    </source>
</evidence>